<keyword evidence="6" id="KW-0732">Signal</keyword>
<dbReference type="InterPro" id="IPR013320">
    <property type="entry name" value="ConA-like_dom_sf"/>
</dbReference>
<dbReference type="Gene3D" id="2.60.120.200">
    <property type="match status" value="1"/>
</dbReference>
<evidence type="ECO:0000313" key="8">
    <source>
        <dbReference type="EMBL" id="KAK9755215.1"/>
    </source>
</evidence>
<evidence type="ECO:0000256" key="2">
    <source>
        <dbReference type="ARBA" id="ARBA00022801"/>
    </source>
</evidence>
<dbReference type="PIRSF" id="PIRSF005604">
    <property type="entry name" value="XET"/>
    <property type="match status" value="1"/>
</dbReference>
<keyword evidence="1 6" id="KW-0808">Transferase</keyword>
<evidence type="ECO:0000313" key="9">
    <source>
        <dbReference type="Proteomes" id="UP001443914"/>
    </source>
</evidence>
<comment type="similarity">
    <text evidence="6">Belongs to the glycosyl hydrolase 16 family.</text>
</comment>
<dbReference type="PROSITE" id="PS51257">
    <property type="entry name" value="PROKAR_LIPOPROTEIN"/>
    <property type="match status" value="1"/>
</dbReference>
<evidence type="ECO:0000256" key="4">
    <source>
        <dbReference type="ARBA" id="ARBA00023295"/>
    </source>
</evidence>
<dbReference type="GO" id="GO:0048046">
    <property type="term" value="C:apoplast"/>
    <property type="evidence" value="ECO:0007669"/>
    <property type="project" value="UniProtKB-SubCell"/>
</dbReference>
<keyword evidence="6" id="KW-0961">Cell wall biogenesis/degradation</keyword>
<dbReference type="SUPFAM" id="SSF49899">
    <property type="entry name" value="Concanavalin A-like lectins/glucanases"/>
    <property type="match status" value="1"/>
</dbReference>
<proteinExistence type="inferred from homology"/>
<dbReference type="PANTHER" id="PTHR31062">
    <property type="entry name" value="XYLOGLUCAN ENDOTRANSGLUCOSYLASE/HYDROLASE PROTEIN 8-RELATED"/>
    <property type="match status" value="1"/>
</dbReference>
<name>A0AAW1NBP4_SAPOF</name>
<dbReference type="PROSITE" id="PS51762">
    <property type="entry name" value="GH16_2"/>
    <property type="match status" value="1"/>
</dbReference>
<gene>
    <name evidence="8" type="ORF">RND81_01G010200</name>
</gene>
<feature type="active site" description="Proton donor" evidence="5">
    <location>
        <position position="111"/>
    </location>
</feature>
<dbReference type="GO" id="GO:0042546">
    <property type="term" value="P:cell wall biogenesis"/>
    <property type="evidence" value="ECO:0007669"/>
    <property type="project" value="InterPro"/>
</dbReference>
<evidence type="ECO:0000256" key="5">
    <source>
        <dbReference type="PIRSR" id="PIRSR005604-1"/>
    </source>
</evidence>
<comment type="PTM">
    <text evidence="6">Contains at least one intrachain disulfide bond essential for its enzymatic activity.</text>
</comment>
<comment type="subcellular location">
    <subcellularLocation>
        <location evidence="6">Secreted</location>
        <location evidence="6">Cell wall</location>
    </subcellularLocation>
    <subcellularLocation>
        <location evidence="6">Secreted</location>
        <location evidence="6">Extracellular space</location>
        <location evidence="6">Apoplast</location>
    </subcellularLocation>
</comment>
<comment type="function">
    <text evidence="6">Catalyzes xyloglucan endohydrolysis (XEH) and/or endotransglycosylation (XET). Cleaves and religates xyloglucan polymers, an essential constituent of the primary cell wall, and thereby participates in cell wall construction of growing tissues.</text>
</comment>
<dbReference type="InterPro" id="IPR000757">
    <property type="entry name" value="Beta-glucanase-like"/>
</dbReference>
<accession>A0AAW1NBP4</accession>
<feature type="domain" description="GH16" evidence="7">
    <location>
        <begin position="21"/>
        <end position="222"/>
    </location>
</feature>
<keyword evidence="3" id="KW-1015">Disulfide bond</keyword>
<keyword evidence="9" id="KW-1185">Reference proteome</keyword>
<sequence length="331" mass="38040">MLHICLKFILLSILINLTYGCPGSLTFVPIDQAFGEKFGEQVVTNNGYGANLLLKSNTGSSGFKSQLYYDSGLFSAYIKLPPQNYTAGVVVTFYTSNNEKYPNNHDEIDFEFLGHNDTEQWLLQTNFYGNGSMARGREERYSLWFDPSKEAHKYSIFWDADQILYYIDDLIIRKVQKVDGMARDFPSKPMKLYATNWDGSGWATDGGKYKANWTFEPFVAEYTNFTVAGCRFHPDKKLTFCGGDGSYTVCGPTTPVDLMKYKEFRNQHLIYSYCDDKGRYNPLLPECLVQSGSTGNEKVRNQESWSKEYVDKLRFYHNQFNQIVRRQSIGN</sequence>
<evidence type="ECO:0000259" key="7">
    <source>
        <dbReference type="PROSITE" id="PS51762"/>
    </source>
</evidence>
<dbReference type="EC" id="2.4.1.207" evidence="6"/>
<feature type="active site" description="Nucleophile" evidence="5">
    <location>
        <position position="107"/>
    </location>
</feature>
<keyword evidence="4 6" id="KW-0326">Glycosidase</keyword>
<dbReference type="GO" id="GO:0010411">
    <property type="term" value="P:xyloglucan metabolic process"/>
    <property type="evidence" value="ECO:0007669"/>
    <property type="project" value="InterPro"/>
</dbReference>
<keyword evidence="6" id="KW-0052">Apoplast</keyword>
<dbReference type="InterPro" id="IPR010713">
    <property type="entry name" value="XET_C"/>
</dbReference>
<dbReference type="EMBL" id="JBDFQZ010000001">
    <property type="protein sequence ID" value="KAK9755215.1"/>
    <property type="molecule type" value="Genomic_DNA"/>
</dbReference>
<evidence type="ECO:0000256" key="6">
    <source>
        <dbReference type="RuleBase" id="RU361120"/>
    </source>
</evidence>
<dbReference type="Pfam" id="PF00722">
    <property type="entry name" value="Glyco_hydro_16"/>
    <property type="match status" value="1"/>
</dbReference>
<comment type="caution">
    <text evidence="8">The sequence shown here is derived from an EMBL/GenBank/DDBJ whole genome shotgun (WGS) entry which is preliminary data.</text>
</comment>
<keyword evidence="2 6" id="KW-0378">Hydrolase</keyword>
<feature type="chain" id="PRO_5043099299" description="Xyloglucan endotransglucosylase/hydrolase" evidence="6">
    <location>
        <begin position="21"/>
        <end position="331"/>
    </location>
</feature>
<dbReference type="InterPro" id="IPR016455">
    <property type="entry name" value="XTH"/>
</dbReference>
<reference evidence="8" key="1">
    <citation type="submission" date="2024-03" db="EMBL/GenBank/DDBJ databases">
        <title>WGS assembly of Saponaria officinalis var. Norfolk2.</title>
        <authorList>
            <person name="Jenkins J."/>
            <person name="Shu S."/>
            <person name="Grimwood J."/>
            <person name="Barry K."/>
            <person name="Goodstein D."/>
            <person name="Schmutz J."/>
            <person name="Leebens-Mack J."/>
            <person name="Osbourn A."/>
        </authorList>
    </citation>
    <scope>NUCLEOTIDE SEQUENCE [LARGE SCALE GENOMIC DNA]</scope>
    <source>
        <strain evidence="8">JIC</strain>
    </source>
</reference>
<protein>
    <recommendedName>
        <fullName evidence="6">Xyloglucan endotransglucosylase/hydrolase</fullName>
        <ecNumber evidence="6">2.4.1.207</ecNumber>
    </recommendedName>
</protein>
<feature type="signal peptide" evidence="6">
    <location>
        <begin position="1"/>
        <end position="20"/>
    </location>
</feature>
<evidence type="ECO:0000256" key="1">
    <source>
        <dbReference type="ARBA" id="ARBA00022679"/>
    </source>
</evidence>
<dbReference type="Proteomes" id="UP001443914">
    <property type="component" value="Unassembled WGS sequence"/>
</dbReference>
<dbReference type="Pfam" id="PF06955">
    <property type="entry name" value="XET_C"/>
    <property type="match status" value="1"/>
</dbReference>
<dbReference type="GO" id="GO:0004553">
    <property type="term" value="F:hydrolase activity, hydrolyzing O-glycosyl compounds"/>
    <property type="evidence" value="ECO:0007669"/>
    <property type="project" value="InterPro"/>
</dbReference>
<dbReference type="GO" id="GO:0016762">
    <property type="term" value="F:xyloglucan:xyloglucosyl transferase activity"/>
    <property type="evidence" value="ECO:0007669"/>
    <property type="project" value="UniProtKB-EC"/>
</dbReference>
<keyword evidence="6" id="KW-0134">Cell wall</keyword>
<dbReference type="AlphaFoldDB" id="A0AAW1NBP4"/>
<dbReference type="InterPro" id="IPR044791">
    <property type="entry name" value="Beta-glucanase/XTH"/>
</dbReference>
<evidence type="ECO:0000256" key="3">
    <source>
        <dbReference type="ARBA" id="ARBA00023157"/>
    </source>
</evidence>
<organism evidence="8 9">
    <name type="scientific">Saponaria officinalis</name>
    <name type="common">Common soapwort</name>
    <name type="synonym">Lychnis saponaria</name>
    <dbReference type="NCBI Taxonomy" id="3572"/>
    <lineage>
        <taxon>Eukaryota</taxon>
        <taxon>Viridiplantae</taxon>
        <taxon>Streptophyta</taxon>
        <taxon>Embryophyta</taxon>
        <taxon>Tracheophyta</taxon>
        <taxon>Spermatophyta</taxon>
        <taxon>Magnoliopsida</taxon>
        <taxon>eudicotyledons</taxon>
        <taxon>Gunneridae</taxon>
        <taxon>Pentapetalae</taxon>
        <taxon>Caryophyllales</taxon>
        <taxon>Caryophyllaceae</taxon>
        <taxon>Caryophylleae</taxon>
        <taxon>Saponaria</taxon>
    </lineage>
</organism>
<keyword evidence="6" id="KW-0964">Secreted</keyword>
<dbReference type="GO" id="GO:0071555">
    <property type="term" value="P:cell wall organization"/>
    <property type="evidence" value="ECO:0007669"/>
    <property type="project" value="UniProtKB-KW"/>
</dbReference>